<protein>
    <recommendedName>
        <fullName evidence="4">Cytokine like 1</fullName>
    </recommendedName>
</protein>
<dbReference type="Bgee" id="ENSLACG00000008408">
    <property type="expression patterns" value="Expressed in pectoral fin and 1 other cell type or tissue"/>
</dbReference>
<dbReference type="Proteomes" id="UP000008672">
    <property type="component" value="Unassembled WGS sequence"/>
</dbReference>
<organism evidence="2 3">
    <name type="scientific">Latimeria chalumnae</name>
    <name type="common">Coelacanth</name>
    <dbReference type="NCBI Taxonomy" id="7897"/>
    <lineage>
        <taxon>Eukaryota</taxon>
        <taxon>Metazoa</taxon>
        <taxon>Chordata</taxon>
        <taxon>Craniata</taxon>
        <taxon>Vertebrata</taxon>
        <taxon>Euteleostomi</taxon>
        <taxon>Coelacanthiformes</taxon>
        <taxon>Coelacanthidae</taxon>
        <taxon>Latimeria</taxon>
    </lineage>
</organism>
<dbReference type="FunCoup" id="H3AIR5">
    <property type="interactions" value="138"/>
</dbReference>
<dbReference type="OMA" id="CYSRMLT"/>
<proteinExistence type="predicted"/>
<keyword evidence="1" id="KW-0732">Signal</keyword>
<evidence type="ECO:0000313" key="3">
    <source>
        <dbReference type="Proteomes" id="UP000008672"/>
    </source>
</evidence>
<evidence type="ECO:0000256" key="1">
    <source>
        <dbReference type="SAM" id="SignalP"/>
    </source>
</evidence>
<dbReference type="STRING" id="7897.ENSLACP00000009536"/>
<feature type="signal peptide" evidence="1">
    <location>
        <begin position="1"/>
        <end position="24"/>
    </location>
</feature>
<dbReference type="AlphaFoldDB" id="H3AIR5"/>
<dbReference type="EMBL" id="AFYH01208777">
    <property type="status" value="NOT_ANNOTATED_CDS"/>
    <property type="molecule type" value="Genomic_DNA"/>
</dbReference>
<dbReference type="Ensembl" id="ENSLACT00000009608.1">
    <property type="protein sequence ID" value="ENSLACP00000009536.1"/>
    <property type="gene ID" value="ENSLACG00000008408.1"/>
</dbReference>
<dbReference type="PANTHER" id="PTHR15974:SF0">
    <property type="entry name" value="CYTOKINE-LIKE PROTEIN 1"/>
    <property type="match status" value="1"/>
</dbReference>
<sequence length="146" mass="16756">PSIFNMRALLKVAVLFTVLAIANAVPPTCYSRVLTLSEEIMDSVKFLQRFKRTSPCVDVLPKLYLDVHNSCIMSKLRDHLYILQNLTPPKCRDFPRVTILKNKVRNLYTIMSKVCYRDVVYLSDDCDAMEHPPPTRPSEGRPIIES</sequence>
<dbReference type="eggNOG" id="ENOG502S2F0">
    <property type="taxonomic scope" value="Eukaryota"/>
</dbReference>
<dbReference type="GO" id="GO:0045944">
    <property type="term" value="P:positive regulation of transcription by RNA polymerase II"/>
    <property type="evidence" value="ECO:0007669"/>
    <property type="project" value="TreeGrafter"/>
</dbReference>
<dbReference type="InParanoid" id="H3AIR5"/>
<accession>H3AIR5</accession>
<dbReference type="InterPro" id="IPR029253">
    <property type="entry name" value="CYTL1"/>
</dbReference>
<evidence type="ECO:0000313" key="2">
    <source>
        <dbReference type="Ensembl" id="ENSLACP00000009536.1"/>
    </source>
</evidence>
<dbReference type="GeneTree" id="ENSGT00390000016221"/>
<dbReference type="PANTHER" id="PTHR15974">
    <property type="entry name" value="CYTOKINE-LIKE PROTEIN 1"/>
    <property type="match status" value="1"/>
</dbReference>
<reference evidence="2" key="3">
    <citation type="submission" date="2025-09" db="UniProtKB">
        <authorList>
            <consortium name="Ensembl"/>
        </authorList>
    </citation>
    <scope>IDENTIFICATION</scope>
</reference>
<dbReference type="Pfam" id="PF15153">
    <property type="entry name" value="CYTL1"/>
    <property type="match status" value="1"/>
</dbReference>
<gene>
    <name evidence="2" type="primary">LOC102366915</name>
</gene>
<evidence type="ECO:0008006" key="4">
    <source>
        <dbReference type="Google" id="ProtNLM"/>
    </source>
</evidence>
<name>H3AIR5_LATCH</name>
<keyword evidence="3" id="KW-1185">Reference proteome</keyword>
<reference evidence="2" key="2">
    <citation type="submission" date="2025-08" db="UniProtKB">
        <authorList>
            <consortium name="Ensembl"/>
        </authorList>
    </citation>
    <scope>IDENTIFICATION</scope>
</reference>
<reference evidence="3" key="1">
    <citation type="submission" date="2011-08" db="EMBL/GenBank/DDBJ databases">
        <title>The draft genome of Latimeria chalumnae.</title>
        <authorList>
            <person name="Di Palma F."/>
            <person name="Alfoldi J."/>
            <person name="Johnson J."/>
            <person name="Berlin A."/>
            <person name="Gnerre S."/>
            <person name="Jaffe D."/>
            <person name="MacCallum I."/>
            <person name="Young S."/>
            <person name="Walker B.J."/>
            <person name="Lander E."/>
            <person name="Lindblad-Toh K."/>
        </authorList>
    </citation>
    <scope>NUCLEOTIDE SEQUENCE [LARGE SCALE GENOMIC DNA]</scope>
    <source>
        <strain evidence="3">Wild caught</strain>
    </source>
</reference>
<feature type="chain" id="PRO_5003580364" description="Cytokine like 1" evidence="1">
    <location>
        <begin position="25"/>
        <end position="146"/>
    </location>
</feature>
<dbReference type="HOGENOM" id="CLU_138622_1_0_1"/>